<evidence type="ECO:0000313" key="2">
    <source>
        <dbReference type="EMBL" id="KAL3785264.1"/>
    </source>
</evidence>
<keyword evidence="3" id="KW-1185">Reference proteome</keyword>
<organism evidence="2 3">
    <name type="scientific">Cyclotella cryptica</name>
    <dbReference type="NCBI Taxonomy" id="29204"/>
    <lineage>
        <taxon>Eukaryota</taxon>
        <taxon>Sar</taxon>
        <taxon>Stramenopiles</taxon>
        <taxon>Ochrophyta</taxon>
        <taxon>Bacillariophyta</taxon>
        <taxon>Coscinodiscophyceae</taxon>
        <taxon>Thalassiosirophycidae</taxon>
        <taxon>Stephanodiscales</taxon>
        <taxon>Stephanodiscaceae</taxon>
        <taxon>Cyclotella</taxon>
    </lineage>
</organism>
<dbReference type="EMBL" id="JABMIG020000218">
    <property type="protein sequence ID" value="KAL3785264.1"/>
    <property type="molecule type" value="Genomic_DNA"/>
</dbReference>
<dbReference type="SUPFAM" id="SSF51197">
    <property type="entry name" value="Clavaminate synthase-like"/>
    <property type="match status" value="1"/>
</dbReference>
<reference evidence="2 3" key="1">
    <citation type="journal article" date="2020" name="G3 (Bethesda)">
        <title>Improved Reference Genome for Cyclotella cryptica CCMP332, a Model for Cell Wall Morphogenesis, Salinity Adaptation, and Lipid Production in Diatoms (Bacillariophyta).</title>
        <authorList>
            <person name="Roberts W.R."/>
            <person name="Downey K.M."/>
            <person name="Ruck E.C."/>
            <person name="Traller J.C."/>
            <person name="Alverson A.J."/>
        </authorList>
    </citation>
    <scope>NUCLEOTIDE SEQUENCE [LARGE SCALE GENOMIC DNA]</scope>
    <source>
        <strain evidence="2 3">CCMP332</strain>
    </source>
</reference>
<feature type="chain" id="PRO_5044884866" description="Fe2OG dioxygenase domain-containing protein" evidence="1">
    <location>
        <begin position="24"/>
        <end position="484"/>
    </location>
</feature>
<comment type="caution">
    <text evidence="2">The sequence shown here is derived from an EMBL/GenBank/DDBJ whole genome shotgun (WGS) entry which is preliminary data.</text>
</comment>
<dbReference type="Gene3D" id="2.60.120.330">
    <property type="entry name" value="B-lactam Antibiotic, Isopenicillin N Synthase, Chain"/>
    <property type="match status" value="1"/>
</dbReference>
<protein>
    <recommendedName>
        <fullName evidence="4">Fe2OG dioxygenase domain-containing protein</fullName>
    </recommendedName>
</protein>
<proteinExistence type="predicted"/>
<name>A0ABD3PBZ1_9STRA</name>
<evidence type="ECO:0000313" key="3">
    <source>
        <dbReference type="Proteomes" id="UP001516023"/>
    </source>
</evidence>
<accession>A0ABD3PBZ1</accession>
<sequence>MTTPLSALPMLLILAATIEENFALSTIGQNQRHTRINSQQKDRPLLRHFGKGINERIMNSKEGFNRFGIDDHFTSAETIPCLDMQSSDNASDSSRDGNLYFSSPREIREAYTADTNVQEGTTGGDLHGRSSGSGCCIIRLQGKDAASVRGLMDFADNFFEGVDDEKRNSNIKDLGVFRIGNNIHAGFDDDVNEEGKMQVLYTKLIPGLTREDDPLLLPLEVGELVGTNSLSRAHSGMNTLFDIGSQITSAVLGMDSVTTSKLLDDCTRVRENSEQHNMVSDNADKIADEVSNSYQRIIRYLEPPAAVEETDPAFWPHVDSTFLTLIPMPEIAGLEVWCPSLSNSESENLAHRGEWVRPVKPTGPEKAAFRVESNEEADDCIHVVALAGEFLQLLSDGQVPTCIHRVIAPKPPPPASSGFSPKKYKARVSAPLFLRPRRGEDAILDVESDLRVSSNNGLYFEKGLLEECDSMRVWDYMHCISPDN</sequence>
<dbReference type="InterPro" id="IPR027443">
    <property type="entry name" value="IPNS-like_sf"/>
</dbReference>
<evidence type="ECO:0000256" key="1">
    <source>
        <dbReference type="SAM" id="SignalP"/>
    </source>
</evidence>
<dbReference type="Proteomes" id="UP001516023">
    <property type="component" value="Unassembled WGS sequence"/>
</dbReference>
<feature type="signal peptide" evidence="1">
    <location>
        <begin position="1"/>
        <end position="23"/>
    </location>
</feature>
<gene>
    <name evidence="2" type="ORF">HJC23_002719</name>
</gene>
<keyword evidence="1" id="KW-0732">Signal</keyword>
<evidence type="ECO:0008006" key="4">
    <source>
        <dbReference type="Google" id="ProtNLM"/>
    </source>
</evidence>
<dbReference type="AlphaFoldDB" id="A0ABD3PBZ1"/>